<keyword evidence="1" id="KW-0472">Membrane</keyword>
<keyword evidence="1" id="KW-0812">Transmembrane</keyword>
<keyword evidence="1" id="KW-1133">Transmembrane helix</keyword>
<sequence>MNLANGMRTNQYVKLKTANILLLKLLVQRISLNVYRMVLTAYNLLLVLIQHLKLYSVLNKVFNVSEILITQPTMFHQMINFNALLQKRINVQMNKLVIRKVFIYGIILVIWQHNVLGQISKQIYANRRKIVVSCNNKNIIQLECDDFQNEFKYQNNNAVQIFKWSLSVNFKCGRYKC</sequence>
<evidence type="ECO:0000313" key="2">
    <source>
        <dbReference type="EMBL" id="CAD8201410.1"/>
    </source>
</evidence>
<dbReference type="Proteomes" id="UP000689195">
    <property type="component" value="Unassembled WGS sequence"/>
</dbReference>
<evidence type="ECO:0000313" key="3">
    <source>
        <dbReference type="Proteomes" id="UP000689195"/>
    </source>
</evidence>
<keyword evidence="3" id="KW-1185">Reference proteome</keyword>
<proteinExistence type="predicted"/>
<gene>
    <name evidence="2" type="ORF">PPENT_87.1.T1270135</name>
</gene>
<comment type="caution">
    <text evidence="2">The sequence shown here is derived from an EMBL/GenBank/DDBJ whole genome shotgun (WGS) entry which is preliminary data.</text>
</comment>
<reference evidence="2" key="1">
    <citation type="submission" date="2021-01" db="EMBL/GenBank/DDBJ databases">
        <authorList>
            <consortium name="Genoscope - CEA"/>
            <person name="William W."/>
        </authorList>
    </citation>
    <scope>NUCLEOTIDE SEQUENCE</scope>
</reference>
<evidence type="ECO:0000256" key="1">
    <source>
        <dbReference type="SAM" id="Phobius"/>
    </source>
</evidence>
<accession>A0A8S1XIZ6</accession>
<name>A0A8S1XIZ6_9CILI</name>
<organism evidence="2 3">
    <name type="scientific">Paramecium pentaurelia</name>
    <dbReference type="NCBI Taxonomy" id="43138"/>
    <lineage>
        <taxon>Eukaryota</taxon>
        <taxon>Sar</taxon>
        <taxon>Alveolata</taxon>
        <taxon>Ciliophora</taxon>
        <taxon>Intramacronucleata</taxon>
        <taxon>Oligohymenophorea</taxon>
        <taxon>Peniculida</taxon>
        <taxon>Parameciidae</taxon>
        <taxon>Paramecium</taxon>
    </lineage>
</organism>
<dbReference type="AlphaFoldDB" id="A0A8S1XIZ6"/>
<protein>
    <recommendedName>
        <fullName evidence="4">Transmembrane protein</fullName>
    </recommendedName>
</protein>
<evidence type="ECO:0008006" key="4">
    <source>
        <dbReference type="Google" id="ProtNLM"/>
    </source>
</evidence>
<feature type="transmembrane region" description="Helical" evidence="1">
    <location>
        <begin position="101"/>
        <end position="119"/>
    </location>
</feature>
<dbReference type="EMBL" id="CAJJDO010000127">
    <property type="protein sequence ID" value="CAD8201410.1"/>
    <property type="molecule type" value="Genomic_DNA"/>
</dbReference>